<protein>
    <recommendedName>
        <fullName evidence="5">GPI anchored serine-threonine rich protein</fullName>
    </recommendedName>
</protein>
<dbReference type="OrthoDB" id="2507140at2759"/>
<evidence type="ECO:0008006" key="5">
    <source>
        <dbReference type="Google" id="ProtNLM"/>
    </source>
</evidence>
<reference evidence="3 4" key="1">
    <citation type="journal article" date="2018" name="PLoS Genet.">
        <title>Repeat elements organise 3D genome structure and mediate transcription in the filamentous fungus Epichloe festucae.</title>
        <authorList>
            <person name="Winter D.J."/>
            <person name="Ganley A.R.D."/>
            <person name="Young C.A."/>
            <person name="Liachko I."/>
            <person name="Schardl C.L."/>
            <person name="Dupont P.Y."/>
            <person name="Berry D."/>
            <person name="Ram A."/>
            <person name="Scott B."/>
            <person name="Cox M.P."/>
        </authorList>
    </citation>
    <scope>NUCLEOTIDE SEQUENCE [LARGE SCALE GENOMIC DNA]</scope>
    <source>
        <strain evidence="3 4">Fl1</strain>
    </source>
</reference>
<keyword evidence="2" id="KW-0732">Signal</keyword>
<feature type="compositionally biased region" description="Low complexity" evidence="1">
    <location>
        <begin position="118"/>
        <end position="139"/>
    </location>
</feature>
<name>A0A7S9KU71_EPIFF</name>
<accession>A0A7S9KU71</accession>
<feature type="region of interest" description="Disordered" evidence="1">
    <location>
        <begin position="114"/>
        <end position="139"/>
    </location>
</feature>
<dbReference type="AlphaFoldDB" id="A0A7S9KU71"/>
<feature type="signal peptide" evidence="2">
    <location>
        <begin position="1"/>
        <end position="15"/>
    </location>
</feature>
<keyword evidence="4" id="KW-1185">Reference proteome</keyword>
<sequence>MKSFFPIAFIAGVSAQSLTSAAQTSAVPTASVVVQIPPGGDQDCLANYIVKQCLQTESDKLAACSTTDYQCICYASQAIATCYNNCPNDSRAPQATQSMNAACAVAAQHSSTSSKPLTTATATNSSSSSSSSSSDSPNPTDVFPSYTFSAGSATKTSGAESLVGNAAGLLAAMAGVVAAAL</sequence>
<evidence type="ECO:0000256" key="1">
    <source>
        <dbReference type="SAM" id="MobiDB-lite"/>
    </source>
</evidence>
<gene>
    <name evidence="3" type="ORF">C2857_001162</name>
</gene>
<evidence type="ECO:0000256" key="2">
    <source>
        <dbReference type="SAM" id="SignalP"/>
    </source>
</evidence>
<dbReference type="EMBL" id="CP031388">
    <property type="protein sequence ID" value="QPH04278.1"/>
    <property type="molecule type" value="Genomic_DNA"/>
</dbReference>
<organism evidence="3 4">
    <name type="scientific">Epichloe festucae (strain Fl1)</name>
    <dbReference type="NCBI Taxonomy" id="877507"/>
    <lineage>
        <taxon>Eukaryota</taxon>
        <taxon>Fungi</taxon>
        <taxon>Dikarya</taxon>
        <taxon>Ascomycota</taxon>
        <taxon>Pezizomycotina</taxon>
        <taxon>Sordariomycetes</taxon>
        <taxon>Hypocreomycetidae</taxon>
        <taxon>Hypocreales</taxon>
        <taxon>Clavicipitaceae</taxon>
        <taxon>Epichloe</taxon>
    </lineage>
</organism>
<feature type="chain" id="PRO_5034464025" description="GPI anchored serine-threonine rich protein" evidence="2">
    <location>
        <begin position="16"/>
        <end position="181"/>
    </location>
</feature>
<evidence type="ECO:0000313" key="3">
    <source>
        <dbReference type="EMBL" id="QPH04278.1"/>
    </source>
</evidence>
<proteinExistence type="predicted"/>
<evidence type="ECO:0000313" key="4">
    <source>
        <dbReference type="Proteomes" id="UP000594364"/>
    </source>
</evidence>
<dbReference type="Proteomes" id="UP000594364">
    <property type="component" value="Chromosome 4"/>
</dbReference>